<feature type="transmembrane region" description="Helical" evidence="10">
    <location>
        <begin position="235"/>
        <end position="258"/>
    </location>
</feature>
<dbReference type="PhylomeDB" id="B4QHA1"/>
<evidence type="ECO:0000256" key="10">
    <source>
        <dbReference type="RuleBase" id="RU351113"/>
    </source>
</evidence>
<keyword evidence="6 10" id="KW-1133">Transmembrane helix</keyword>
<accession>B4QHA1</accession>
<dbReference type="HOGENOM" id="CLU_033399_7_0_1"/>
<reference evidence="11 12" key="1">
    <citation type="journal article" date="2007" name="Nature">
        <title>Evolution of genes and genomes on the Drosophila phylogeny.</title>
        <authorList>
            <consortium name="Drosophila 12 Genomes Consortium"/>
            <person name="Clark A.G."/>
            <person name="Eisen M.B."/>
            <person name="Smith D.R."/>
            <person name="Bergman C.M."/>
            <person name="Oliver B."/>
            <person name="Markow T.A."/>
            <person name="Kaufman T.C."/>
            <person name="Kellis M."/>
            <person name="Gelbart W."/>
            <person name="Iyer V.N."/>
            <person name="Pollard D.A."/>
            <person name="Sackton T.B."/>
            <person name="Larracuente A.M."/>
            <person name="Singh N.D."/>
            <person name="Abad J.P."/>
            <person name="Abt D.N."/>
            <person name="Adryan B."/>
            <person name="Aguade M."/>
            <person name="Akashi H."/>
            <person name="Anderson W.W."/>
            <person name="Aquadro C.F."/>
            <person name="Ardell D.H."/>
            <person name="Arguello R."/>
            <person name="Artieri C.G."/>
            <person name="Barbash D.A."/>
            <person name="Barker D."/>
            <person name="Barsanti P."/>
            <person name="Batterham P."/>
            <person name="Batzoglou S."/>
            <person name="Begun D."/>
            <person name="Bhutkar A."/>
            <person name="Blanco E."/>
            <person name="Bosak S.A."/>
            <person name="Bradley R.K."/>
            <person name="Brand A.D."/>
            <person name="Brent M.R."/>
            <person name="Brooks A.N."/>
            <person name="Brown R.H."/>
            <person name="Butlin R.K."/>
            <person name="Caggese C."/>
            <person name="Calvi B.R."/>
            <person name="Bernardo de Carvalho A."/>
            <person name="Caspi A."/>
            <person name="Castrezana S."/>
            <person name="Celniker S.E."/>
            <person name="Chang J.L."/>
            <person name="Chapple C."/>
            <person name="Chatterji S."/>
            <person name="Chinwalla A."/>
            <person name="Civetta A."/>
            <person name="Clifton S.W."/>
            <person name="Comeron J.M."/>
            <person name="Costello J.C."/>
            <person name="Coyne J.A."/>
            <person name="Daub J."/>
            <person name="David R.G."/>
            <person name="Delcher A.L."/>
            <person name="Delehaunty K."/>
            <person name="Do C.B."/>
            <person name="Ebling H."/>
            <person name="Edwards K."/>
            <person name="Eickbush T."/>
            <person name="Evans J.D."/>
            <person name="Filipski A."/>
            <person name="Findeiss S."/>
            <person name="Freyhult E."/>
            <person name="Fulton L."/>
            <person name="Fulton R."/>
            <person name="Garcia A.C."/>
            <person name="Gardiner A."/>
            <person name="Garfield D.A."/>
            <person name="Garvin B.E."/>
            <person name="Gibson G."/>
            <person name="Gilbert D."/>
            <person name="Gnerre S."/>
            <person name="Godfrey J."/>
            <person name="Good R."/>
            <person name="Gotea V."/>
            <person name="Gravely B."/>
            <person name="Greenberg A.J."/>
            <person name="Griffiths-Jones S."/>
            <person name="Gross S."/>
            <person name="Guigo R."/>
            <person name="Gustafson E.A."/>
            <person name="Haerty W."/>
            <person name="Hahn M.W."/>
            <person name="Halligan D.L."/>
            <person name="Halpern A.L."/>
            <person name="Halter G.M."/>
            <person name="Han M.V."/>
            <person name="Heger A."/>
            <person name="Hillier L."/>
            <person name="Hinrichs A.S."/>
            <person name="Holmes I."/>
            <person name="Hoskins R.A."/>
            <person name="Hubisz M.J."/>
            <person name="Hultmark D."/>
            <person name="Huntley M.A."/>
            <person name="Jaffe D.B."/>
            <person name="Jagadeeshan S."/>
            <person name="Jeck W.R."/>
            <person name="Johnson J."/>
            <person name="Jones C.D."/>
            <person name="Jordan W.C."/>
            <person name="Karpen G.H."/>
            <person name="Kataoka E."/>
            <person name="Keightley P.D."/>
            <person name="Kheradpour P."/>
            <person name="Kirkness E.F."/>
            <person name="Koerich L.B."/>
            <person name="Kristiansen K."/>
            <person name="Kudrna D."/>
            <person name="Kulathinal R.J."/>
            <person name="Kumar S."/>
            <person name="Kwok R."/>
            <person name="Lander E."/>
            <person name="Langley C.H."/>
            <person name="Lapoint R."/>
            <person name="Lazzaro B.P."/>
            <person name="Lee S.J."/>
            <person name="Levesque L."/>
            <person name="Li R."/>
            <person name="Lin C.F."/>
            <person name="Lin M.F."/>
            <person name="Lindblad-Toh K."/>
            <person name="Llopart A."/>
            <person name="Long M."/>
            <person name="Low L."/>
            <person name="Lozovsky E."/>
            <person name="Lu J."/>
            <person name="Luo M."/>
            <person name="Machado C.A."/>
            <person name="Makalowski W."/>
            <person name="Marzo M."/>
            <person name="Matsuda M."/>
            <person name="Matzkin L."/>
            <person name="McAllister B."/>
            <person name="McBride C.S."/>
            <person name="McKernan B."/>
            <person name="McKernan K."/>
            <person name="Mendez-Lago M."/>
            <person name="Minx P."/>
            <person name="Mollenhauer M.U."/>
            <person name="Montooth K."/>
            <person name="Mount S.M."/>
            <person name="Mu X."/>
            <person name="Myers E."/>
            <person name="Negre B."/>
            <person name="Newfeld S."/>
            <person name="Nielsen R."/>
            <person name="Noor M.A."/>
            <person name="O'Grady P."/>
            <person name="Pachter L."/>
            <person name="Papaceit M."/>
            <person name="Parisi M.J."/>
            <person name="Parisi M."/>
            <person name="Parts L."/>
            <person name="Pedersen J.S."/>
            <person name="Pesole G."/>
            <person name="Phillippy A.M."/>
            <person name="Ponting C.P."/>
            <person name="Pop M."/>
            <person name="Porcelli D."/>
            <person name="Powell J.R."/>
            <person name="Prohaska S."/>
            <person name="Pruitt K."/>
            <person name="Puig M."/>
            <person name="Quesneville H."/>
            <person name="Ram K.R."/>
            <person name="Rand D."/>
            <person name="Rasmussen M.D."/>
            <person name="Reed L.K."/>
            <person name="Reenan R."/>
            <person name="Reily A."/>
            <person name="Remington K.A."/>
            <person name="Rieger T.T."/>
            <person name="Ritchie M.G."/>
            <person name="Robin C."/>
            <person name="Rogers Y.H."/>
            <person name="Rohde C."/>
            <person name="Rozas J."/>
            <person name="Rubenfield M.J."/>
            <person name="Ruiz A."/>
            <person name="Russo S."/>
            <person name="Salzberg S.L."/>
            <person name="Sanchez-Gracia A."/>
            <person name="Saranga D.J."/>
            <person name="Sato H."/>
            <person name="Schaeffer S.W."/>
            <person name="Schatz M.C."/>
            <person name="Schlenke T."/>
            <person name="Schwartz R."/>
            <person name="Segarra C."/>
            <person name="Singh R.S."/>
            <person name="Sirot L."/>
            <person name="Sirota M."/>
            <person name="Sisneros N.B."/>
            <person name="Smith C.D."/>
            <person name="Smith T.F."/>
            <person name="Spieth J."/>
            <person name="Stage D.E."/>
            <person name="Stark A."/>
            <person name="Stephan W."/>
            <person name="Strausberg R.L."/>
            <person name="Strempel S."/>
            <person name="Sturgill D."/>
            <person name="Sutton G."/>
            <person name="Sutton G.G."/>
            <person name="Tao W."/>
            <person name="Teichmann S."/>
            <person name="Tobari Y.N."/>
            <person name="Tomimura Y."/>
            <person name="Tsolas J.M."/>
            <person name="Valente V.L."/>
            <person name="Venter E."/>
            <person name="Venter J.C."/>
            <person name="Vicario S."/>
            <person name="Vieira F.G."/>
            <person name="Vilella A.J."/>
            <person name="Villasante A."/>
            <person name="Walenz B."/>
            <person name="Wang J."/>
            <person name="Wasserman M."/>
            <person name="Watts T."/>
            <person name="Wilson D."/>
            <person name="Wilson R.K."/>
            <person name="Wing R.A."/>
            <person name="Wolfner M.F."/>
            <person name="Wong A."/>
            <person name="Wong G.K."/>
            <person name="Wu C.I."/>
            <person name="Wu G."/>
            <person name="Yamamoto D."/>
            <person name="Yang H.P."/>
            <person name="Yang S.P."/>
            <person name="Yorke J.A."/>
            <person name="Yoshida K."/>
            <person name="Zdobnov E."/>
            <person name="Zhang P."/>
            <person name="Zhang Y."/>
            <person name="Zimin A.V."/>
            <person name="Baldwin J."/>
            <person name="Abdouelleil A."/>
            <person name="Abdulkadir J."/>
            <person name="Abebe A."/>
            <person name="Abera B."/>
            <person name="Abreu J."/>
            <person name="Acer S.C."/>
            <person name="Aftuck L."/>
            <person name="Alexander A."/>
            <person name="An P."/>
            <person name="Anderson E."/>
            <person name="Anderson S."/>
            <person name="Arachi H."/>
            <person name="Azer M."/>
            <person name="Bachantsang P."/>
            <person name="Barry A."/>
            <person name="Bayul T."/>
            <person name="Berlin A."/>
            <person name="Bessette D."/>
            <person name="Bloom T."/>
            <person name="Blye J."/>
            <person name="Boguslavskiy L."/>
            <person name="Bonnet C."/>
            <person name="Boukhgalter B."/>
            <person name="Bourzgui I."/>
            <person name="Brown A."/>
            <person name="Cahill P."/>
            <person name="Channer S."/>
            <person name="Cheshatsang Y."/>
            <person name="Chuda L."/>
            <person name="Citroen M."/>
            <person name="Collymore A."/>
            <person name="Cooke P."/>
            <person name="Costello M."/>
            <person name="D'Aco K."/>
            <person name="Daza R."/>
            <person name="De Haan G."/>
            <person name="DeGray S."/>
            <person name="DeMaso C."/>
            <person name="Dhargay N."/>
            <person name="Dooley K."/>
            <person name="Dooley E."/>
            <person name="Doricent M."/>
            <person name="Dorje P."/>
            <person name="Dorjee K."/>
            <person name="Dupes A."/>
            <person name="Elong R."/>
            <person name="Falk J."/>
            <person name="Farina A."/>
            <person name="Faro S."/>
            <person name="Ferguson D."/>
            <person name="Fisher S."/>
            <person name="Foley C.D."/>
            <person name="Franke A."/>
            <person name="Friedrich D."/>
            <person name="Gadbois L."/>
            <person name="Gearin G."/>
            <person name="Gearin C.R."/>
            <person name="Giannoukos G."/>
            <person name="Goode T."/>
            <person name="Graham J."/>
            <person name="Grandbois E."/>
            <person name="Grewal S."/>
            <person name="Gyaltsen K."/>
            <person name="Hafez N."/>
            <person name="Hagos B."/>
            <person name="Hall J."/>
            <person name="Henson C."/>
            <person name="Hollinger A."/>
            <person name="Honan T."/>
            <person name="Huard M.D."/>
            <person name="Hughes L."/>
            <person name="Hurhula B."/>
            <person name="Husby M.E."/>
            <person name="Kamat A."/>
            <person name="Kanga B."/>
            <person name="Kashin S."/>
            <person name="Khazanovich D."/>
            <person name="Kisner P."/>
            <person name="Lance K."/>
            <person name="Lara M."/>
            <person name="Lee W."/>
            <person name="Lennon N."/>
            <person name="Letendre F."/>
            <person name="LeVine R."/>
            <person name="Lipovsky A."/>
            <person name="Liu X."/>
            <person name="Liu J."/>
            <person name="Liu S."/>
            <person name="Lokyitsang T."/>
            <person name="Lokyitsang Y."/>
            <person name="Lubonja R."/>
            <person name="Lui A."/>
            <person name="MacDonald P."/>
            <person name="Magnisalis V."/>
            <person name="Maru K."/>
            <person name="Matthews C."/>
            <person name="McCusker W."/>
            <person name="McDonough S."/>
            <person name="Mehta T."/>
            <person name="Meldrim J."/>
            <person name="Meneus L."/>
            <person name="Mihai O."/>
            <person name="Mihalev A."/>
            <person name="Mihova T."/>
            <person name="Mittelman R."/>
            <person name="Mlenga V."/>
            <person name="Montmayeur A."/>
            <person name="Mulrain L."/>
            <person name="Navidi A."/>
            <person name="Naylor J."/>
            <person name="Negash T."/>
            <person name="Nguyen T."/>
            <person name="Nguyen N."/>
            <person name="Nicol R."/>
            <person name="Norbu C."/>
            <person name="Norbu N."/>
            <person name="Novod N."/>
            <person name="O'Neill B."/>
            <person name="Osman S."/>
            <person name="Markiewicz E."/>
            <person name="Oyono O.L."/>
            <person name="Patti C."/>
            <person name="Phunkhang P."/>
            <person name="Pierre F."/>
            <person name="Priest M."/>
            <person name="Raghuraman S."/>
            <person name="Rege F."/>
            <person name="Reyes R."/>
            <person name="Rise C."/>
            <person name="Rogov P."/>
            <person name="Ross K."/>
            <person name="Ryan E."/>
            <person name="Settipalli S."/>
            <person name="Shea T."/>
            <person name="Sherpa N."/>
            <person name="Shi L."/>
            <person name="Shih D."/>
            <person name="Sparrow T."/>
            <person name="Spaulding J."/>
            <person name="Stalker J."/>
            <person name="Stange-Thomann N."/>
            <person name="Stavropoulos S."/>
            <person name="Stone C."/>
            <person name="Strader C."/>
            <person name="Tesfaye S."/>
            <person name="Thomson T."/>
            <person name="Thoulutsang Y."/>
            <person name="Thoulutsang D."/>
            <person name="Topham K."/>
            <person name="Topping I."/>
            <person name="Tsamla T."/>
            <person name="Vassiliev H."/>
            <person name="Vo A."/>
            <person name="Wangchuk T."/>
            <person name="Wangdi T."/>
            <person name="Weiand M."/>
            <person name="Wilkinson J."/>
            <person name="Wilson A."/>
            <person name="Yadav S."/>
            <person name="Young G."/>
            <person name="Yu Q."/>
            <person name="Zembek L."/>
            <person name="Zhong D."/>
            <person name="Zimmer A."/>
            <person name="Zwirko Z."/>
            <person name="Jaffe D.B."/>
            <person name="Alvarez P."/>
            <person name="Brockman W."/>
            <person name="Butler J."/>
            <person name="Chin C."/>
            <person name="Gnerre S."/>
            <person name="Grabherr M."/>
            <person name="Kleber M."/>
            <person name="Mauceli E."/>
            <person name="MacCallum I."/>
        </authorList>
    </citation>
    <scope>NUCLEOTIDE SEQUENCE [LARGE SCALE GENOMIC DNA]</scope>
    <source>
        <strain evidence="12">white501</strain>
    </source>
</reference>
<comment type="similarity">
    <text evidence="10">Belongs to the insect chemoreceptor superfamily. Heteromeric odorant receptor channel (TC 1.A.69) family.</text>
</comment>
<dbReference type="STRING" id="7240.B4QHA1"/>
<evidence type="ECO:0000256" key="2">
    <source>
        <dbReference type="ARBA" id="ARBA00022475"/>
    </source>
</evidence>
<feature type="transmembrane region" description="Helical" evidence="10">
    <location>
        <begin position="164"/>
        <end position="188"/>
    </location>
</feature>
<evidence type="ECO:0000256" key="3">
    <source>
        <dbReference type="ARBA" id="ARBA00022606"/>
    </source>
</evidence>
<organism evidence="11 12">
    <name type="scientific">Drosophila simulans</name>
    <name type="common">Fruit fly</name>
    <dbReference type="NCBI Taxonomy" id="7240"/>
    <lineage>
        <taxon>Eukaryota</taxon>
        <taxon>Metazoa</taxon>
        <taxon>Ecdysozoa</taxon>
        <taxon>Arthropoda</taxon>
        <taxon>Hexapoda</taxon>
        <taxon>Insecta</taxon>
        <taxon>Pterygota</taxon>
        <taxon>Neoptera</taxon>
        <taxon>Endopterygota</taxon>
        <taxon>Diptera</taxon>
        <taxon>Brachycera</taxon>
        <taxon>Muscomorpha</taxon>
        <taxon>Ephydroidea</taxon>
        <taxon>Drosophilidae</taxon>
        <taxon>Drosophila</taxon>
        <taxon>Sophophora</taxon>
    </lineage>
</organism>
<keyword evidence="7 10" id="KW-0472">Membrane</keyword>
<evidence type="ECO:0000256" key="8">
    <source>
        <dbReference type="ARBA" id="ARBA00023170"/>
    </source>
</evidence>
<keyword evidence="2" id="KW-1003">Cell membrane</keyword>
<keyword evidence="3 10" id="KW-0716">Sensory transduction</keyword>
<dbReference type="GO" id="GO:0005886">
    <property type="term" value="C:plasma membrane"/>
    <property type="evidence" value="ECO:0007669"/>
    <property type="project" value="UniProtKB-SubCell"/>
</dbReference>
<sequence length="432" mass="50338">MGPFQARFSKALAWVAQQGAIHVALYKERVLQAVKIMYPRFLSRNYPLAKHLFFVTRYSFGLLGLRFGKEQSWLRLLWLVFNFVNLAHCCQAEFVFGWSHLRTSPVDAMDAFCPLACSFTTLFKLGWMWWRRQEVADLMDRIRLLIGEQEKREDSRRKVAQRSYYLMVTRCGMLVFTLGSITTGAFVLRSLWEMWVRRHQEFKFDMPFRMLFHDFAHRMPWFPVFYLYSTWSGQVTVYAFAGTDGFFFGFTLYMAFLLQALRYDIQDALKPIRDPSVRESKICCQRLADIVDRHNEIEKIVKEFSGIMAAPTFVHFVSASLVIATSVIDILLYSGYNIIRYVVYTFTVSSAIFLYCYGGTEMSTESLSLGEAAYSSAWYTWDRETRRRVFLIILRAQRPITVRVPFFAPSLPVFTSVIKFTGSIVALAKTIL</sequence>
<dbReference type="EMBL" id="CM000362">
    <property type="protein sequence ID" value="EDX06355.1"/>
    <property type="molecule type" value="Genomic_DNA"/>
</dbReference>
<dbReference type="GO" id="GO:0005549">
    <property type="term" value="F:odorant binding"/>
    <property type="evidence" value="ECO:0007669"/>
    <property type="project" value="InterPro"/>
</dbReference>
<feature type="transmembrane region" description="Helical" evidence="10">
    <location>
        <begin position="312"/>
        <end position="332"/>
    </location>
</feature>
<evidence type="ECO:0000256" key="6">
    <source>
        <dbReference type="ARBA" id="ARBA00022989"/>
    </source>
</evidence>
<keyword evidence="4 10" id="KW-0812">Transmembrane</keyword>
<dbReference type="InterPro" id="IPR004117">
    <property type="entry name" value="7tm6_olfct_rcpt"/>
</dbReference>
<dbReference type="PANTHER" id="PTHR21137">
    <property type="entry name" value="ODORANT RECEPTOR"/>
    <property type="match status" value="1"/>
</dbReference>
<comment type="caution">
    <text evidence="10">Lacks conserved residue(s) required for the propagation of feature annotation.</text>
</comment>
<feature type="transmembrane region" description="Helical" evidence="10">
    <location>
        <begin position="76"/>
        <end position="96"/>
    </location>
</feature>
<dbReference type="OMA" id="EFKFDMP"/>
<keyword evidence="9 10" id="KW-0807">Transducer</keyword>
<dbReference type="Pfam" id="PF02949">
    <property type="entry name" value="7tm_6"/>
    <property type="match status" value="1"/>
</dbReference>
<evidence type="ECO:0000313" key="12">
    <source>
        <dbReference type="Proteomes" id="UP000000304"/>
    </source>
</evidence>
<evidence type="ECO:0000256" key="1">
    <source>
        <dbReference type="ARBA" id="ARBA00004651"/>
    </source>
</evidence>
<keyword evidence="8 10" id="KW-0675">Receptor</keyword>
<dbReference type="OrthoDB" id="6765072at2759"/>
<evidence type="ECO:0000256" key="7">
    <source>
        <dbReference type="ARBA" id="ARBA00023136"/>
    </source>
</evidence>
<evidence type="ECO:0000313" key="11">
    <source>
        <dbReference type="EMBL" id="EDX06355.1"/>
    </source>
</evidence>
<dbReference type="AlphaFoldDB" id="B4QHA1"/>
<protein>
    <recommendedName>
        <fullName evidence="10">Odorant receptor</fullName>
    </recommendedName>
</protein>
<dbReference type="GO" id="GO:0004984">
    <property type="term" value="F:olfactory receptor activity"/>
    <property type="evidence" value="ECO:0007669"/>
    <property type="project" value="InterPro"/>
</dbReference>
<feature type="transmembrane region" description="Helical" evidence="10">
    <location>
        <begin position="108"/>
        <end position="130"/>
    </location>
</feature>
<keyword evidence="12" id="KW-1185">Reference proteome</keyword>
<dbReference type="Bgee" id="FBgn0182429">
    <property type="expression patterns" value="Expressed in embryo and 3 other cell types or tissues"/>
</dbReference>
<evidence type="ECO:0000256" key="4">
    <source>
        <dbReference type="ARBA" id="ARBA00022692"/>
    </source>
</evidence>
<feature type="transmembrane region" description="Helical" evidence="10">
    <location>
        <begin position="338"/>
        <end position="357"/>
    </location>
</feature>
<evidence type="ECO:0000256" key="5">
    <source>
        <dbReference type="ARBA" id="ARBA00022725"/>
    </source>
</evidence>
<keyword evidence="5 10" id="KW-0552">Olfaction</keyword>
<dbReference type="Proteomes" id="UP000000304">
    <property type="component" value="Chromosome 2R"/>
</dbReference>
<dbReference type="PANTHER" id="PTHR21137:SF26">
    <property type="entry name" value="ODORANT RECEPTOR 10A-RELATED"/>
    <property type="match status" value="1"/>
</dbReference>
<evidence type="ECO:0000256" key="9">
    <source>
        <dbReference type="ARBA" id="ARBA00023224"/>
    </source>
</evidence>
<proteinExistence type="inferred from homology"/>
<comment type="subcellular location">
    <subcellularLocation>
        <location evidence="1 10">Cell membrane</location>
        <topology evidence="1 10">Multi-pass membrane protein</topology>
    </subcellularLocation>
</comment>
<name>B4QHA1_DROSI</name>
<dbReference type="GO" id="GO:0007165">
    <property type="term" value="P:signal transduction"/>
    <property type="evidence" value="ECO:0007669"/>
    <property type="project" value="UniProtKB-KW"/>
</dbReference>
<gene>
    <name evidence="11" type="primary">Dsim\GD10662</name>
    <name evidence="11" type="ORF">Dsim_GD10662</name>
</gene>